<proteinExistence type="predicted"/>
<feature type="compositionally biased region" description="Gly residues" evidence="1">
    <location>
        <begin position="548"/>
        <end position="566"/>
    </location>
</feature>
<dbReference type="EMBL" id="MT144016">
    <property type="protein sequence ID" value="QJA46606.1"/>
    <property type="molecule type" value="Genomic_DNA"/>
</dbReference>
<feature type="region of interest" description="Disordered" evidence="1">
    <location>
        <begin position="591"/>
        <end position="613"/>
    </location>
</feature>
<feature type="region of interest" description="Disordered" evidence="1">
    <location>
        <begin position="542"/>
        <end position="579"/>
    </location>
</feature>
<protein>
    <recommendedName>
        <fullName evidence="3">Portal protein</fullName>
    </recommendedName>
</protein>
<evidence type="ECO:0008006" key="3">
    <source>
        <dbReference type="Google" id="ProtNLM"/>
    </source>
</evidence>
<organism evidence="2">
    <name type="scientific">viral metagenome</name>
    <dbReference type="NCBI Taxonomy" id="1070528"/>
    <lineage>
        <taxon>unclassified sequences</taxon>
        <taxon>metagenomes</taxon>
        <taxon>organismal metagenomes</taxon>
    </lineage>
</organism>
<evidence type="ECO:0000256" key="1">
    <source>
        <dbReference type="SAM" id="MobiDB-lite"/>
    </source>
</evidence>
<gene>
    <name evidence="2" type="ORF">TM448A00467_0006</name>
</gene>
<name>A0A6H1ZFB0_9ZZZZ</name>
<feature type="compositionally biased region" description="Gly residues" evidence="1">
    <location>
        <begin position="602"/>
        <end position="613"/>
    </location>
</feature>
<evidence type="ECO:0000313" key="2">
    <source>
        <dbReference type="EMBL" id="QJA46606.1"/>
    </source>
</evidence>
<dbReference type="AlphaFoldDB" id="A0A6H1ZFB0"/>
<sequence>MKPYRPSIAEIIEMEQWLTNDIYGEIRTEYEEEERYYNLDFKSDLRLPKEFVDDATILPTARDAVDTFVDYIDISNIKIHTNRSVSAGLSDEDQRLIAQFYYGMVHHTNTRASISPWRIAAKHYALHGVTHIKTIWRADMWPSKPIQKTGESDKEYRARLEEWEGETQYVLPIIISAVHPHAVMTDPTQNDPAYVIESHDYSVFDIKKRYPRLASRLSDKKPEDTCKVIHYWDNFYRCELVDGEPILPGSGVVAHKYGFIPYVTIESGFGNVSADGNIARRYVGILRYIKSILQAESRSYSMSDIIIKKGAWPVTVIEGENADQIANIELKYGTYQPLPPGTKLTQISPEVPPAALRDHFLNTSEIVAGSAAPRSLRGMPESGVRSAADRRQMMEAGSSRYNYSPMAFANGTAKVLINCARLYKNVVPGNVRMSAKSPTDYTGFDEVIDKSKMREPFSCYVEYMPTSAEENYRIHDSLRLRKESGLISTRHALEQQSDIDPDTVEEEMYMEQLDLDPQLAMIRSQYAAGKLVKKLSEKAMLEGEPPMMGGGMPMGGGPPGAGGQPPTGGMVSPIPNRAQPGSVEAIRNKLKAEGRPNATMQGQGGGGKHGIVQ</sequence>
<reference evidence="2" key="1">
    <citation type="submission" date="2020-03" db="EMBL/GenBank/DDBJ databases">
        <title>The deep terrestrial virosphere.</title>
        <authorList>
            <person name="Holmfeldt K."/>
            <person name="Nilsson E."/>
            <person name="Simone D."/>
            <person name="Lopez-Fernandez M."/>
            <person name="Wu X."/>
            <person name="de Brujin I."/>
            <person name="Lundin D."/>
            <person name="Andersson A."/>
            <person name="Bertilsson S."/>
            <person name="Dopson M."/>
        </authorList>
    </citation>
    <scope>NUCLEOTIDE SEQUENCE</scope>
    <source>
        <strain evidence="2">TM448A00467</strain>
    </source>
</reference>
<accession>A0A6H1ZFB0</accession>